<organism evidence="3 4">
    <name type="scientific">Cupriavidus oxalaticus</name>
    <dbReference type="NCBI Taxonomy" id="96344"/>
    <lineage>
        <taxon>Bacteria</taxon>
        <taxon>Pseudomonadati</taxon>
        <taxon>Pseudomonadota</taxon>
        <taxon>Betaproteobacteria</taxon>
        <taxon>Burkholderiales</taxon>
        <taxon>Burkholderiaceae</taxon>
        <taxon>Cupriavidus</taxon>
    </lineage>
</organism>
<dbReference type="Proteomes" id="UP000295294">
    <property type="component" value="Plasmid unnamed4"/>
</dbReference>
<sequence length="331" mass="35315">MTILSIEEARELAHASMVACGHTAAEATIIADHLIDCELRGLGYGGLARCVSLVEYLRKPDLRREPMRVAQETAASAQIEGGNQVGYLVANKATDIAISKARRQGVAVVGAARTWLTGMFSYYLERVTAAGFVGMIAGSGNQLVAPHGGTEPRFCTNPIAFGFPSLDAPVIWDTGTSAITWAEVVLARRLGRPLPEGTAFDPDGVPTTDPAAALVGALAVWGGHRGSGLALSIQLLGMLAGQVNSRGPAFDCGFLILVVDPDLFGEPGEFRRRVSEFARELRATRPLDPAVPVRVPFERSAVERERRLATGVIEVENVVVRTLREACAMKV</sequence>
<dbReference type="Pfam" id="PF02615">
    <property type="entry name" value="Ldh_2"/>
    <property type="match status" value="1"/>
</dbReference>
<dbReference type="KEGG" id="cox:E0W60_34790"/>
<dbReference type="InterPro" id="IPR003767">
    <property type="entry name" value="Malate/L-lactate_DH-like"/>
</dbReference>
<dbReference type="InterPro" id="IPR043143">
    <property type="entry name" value="Mal/L-sulf/L-lact_DH-like_NADP"/>
</dbReference>
<reference evidence="3 4" key="1">
    <citation type="submission" date="2019-03" db="EMBL/GenBank/DDBJ databases">
        <title>Efficiently degradation of phenoxyalkanoic acid herbicides by Cupriavidus oxalaticus strain X32.</title>
        <authorList>
            <person name="Sheng X."/>
        </authorList>
    </citation>
    <scope>NUCLEOTIDE SEQUENCE [LARGE SCALE GENOMIC DNA]</scope>
    <source>
        <strain evidence="3 4">X32</strain>
        <plasmid evidence="3 4">unnamed4</plasmid>
    </source>
</reference>
<comment type="similarity">
    <text evidence="1">Belongs to the LDH2/MDH2 oxidoreductase family.</text>
</comment>
<dbReference type="GO" id="GO:0016491">
    <property type="term" value="F:oxidoreductase activity"/>
    <property type="evidence" value="ECO:0007669"/>
    <property type="project" value="UniProtKB-KW"/>
</dbReference>
<dbReference type="InterPro" id="IPR036111">
    <property type="entry name" value="Mal/L-sulfo/L-lacto_DH-like_sf"/>
</dbReference>
<evidence type="ECO:0000256" key="2">
    <source>
        <dbReference type="ARBA" id="ARBA00023002"/>
    </source>
</evidence>
<dbReference type="SUPFAM" id="SSF89733">
    <property type="entry name" value="L-sulfolactate dehydrogenase-like"/>
    <property type="match status" value="1"/>
</dbReference>
<geneLocation type="plasmid" evidence="3">
    <name>unnamed4</name>
</geneLocation>
<dbReference type="OrthoDB" id="924592at2"/>
<name>A0A4V1BZR3_9BURK</name>
<evidence type="ECO:0000256" key="1">
    <source>
        <dbReference type="ARBA" id="ARBA00006056"/>
    </source>
</evidence>
<keyword evidence="2" id="KW-0560">Oxidoreductase</keyword>
<evidence type="ECO:0000313" key="3">
    <source>
        <dbReference type="EMBL" id="QBY56222.1"/>
    </source>
</evidence>
<dbReference type="AlphaFoldDB" id="A0A4V1BZR3"/>
<proteinExistence type="inferred from homology"/>
<accession>A0A4V1BZR3</accession>
<evidence type="ECO:0000313" key="4">
    <source>
        <dbReference type="Proteomes" id="UP000295294"/>
    </source>
</evidence>
<gene>
    <name evidence="3" type="ORF">E0W60_34790</name>
</gene>
<dbReference type="PANTHER" id="PTHR11091">
    <property type="entry name" value="OXIDOREDUCTASE-RELATED"/>
    <property type="match status" value="1"/>
</dbReference>
<keyword evidence="3" id="KW-0614">Plasmid</keyword>
<protein>
    <submittedName>
        <fullName evidence="3">Ldh family oxidoreductase</fullName>
    </submittedName>
</protein>
<dbReference type="PANTHER" id="PTHR11091:SF0">
    <property type="entry name" value="MALATE DEHYDROGENASE"/>
    <property type="match status" value="1"/>
</dbReference>
<dbReference type="RefSeq" id="WP_135707385.1">
    <property type="nucleotide sequence ID" value="NZ_CP038639.1"/>
</dbReference>
<dbReference type="EMBL" id="CP038639">
    <property type="protein sequence ID" value="QBY56222.1"/>
    <property type="molecule type" value="Genomic_DNA"/>
</dbReference>
<dbReference type="Gene3D" id="1.10.1530.10">
    <property type="match status" value="1"/>
</dbReference>
<dbReference type="InterPro" id="IPR043144">
    <property type="entry name" value="Mal/L-sulf/L-lact_DH-like_ah"/>
</dbReference>
<dbReference type="Gene3D" id="3.30.1370.60">
    <property type="entry name" value="Hypothetical oxidoreductase yiak, domain 2"/>
    <property type="match status" value="1"/>
</dbReference>